<proteinExistence type="predicted"/>
<name>A0AAN7GXX0_9PEZI</name>
<dbReference type="Pfam" id="PF02002">
    <property type="entry name" value="TFIIE_alpha"/>
    <property type="match status" value="1"/>
</dbReference>
<dbReference type="InterPro" id="IPR017919">
    <property type="entry name" value="TFIIE/TFIIEa_HTH"/>
</dbReference>
<evidence type="ECO:0000313" key="5">
    <source>
        <dbReference type="EMBL" id="KAK4226668.1"/>
    </source>
</evidence>
<reference evidence="5" key="1">
    <citation type="journal article" date="2023" name="Mol. Phylogenet. Evol.">
        <title>Genome-scale phylogeny and comparative genomics of the fungal order Sordariales.</title>
        <authorList>
            <person name="Hensen N."/>
            <person name="Bonometti L."/>
            <person name="Westerberg I."/>
            <person name="Brannstrom I.O."/>
            <person name="Guillou S."/>
            <person name="Cros-Aarteil S."/>
            <person name="Calhoun S."/>
            <person name="Haridas S."/>
            <person name="Kuo A."/>
            <person name="Mondo S."/>
            <person name="Pangilinan J."/>
            <person name="Riley R."/>
            <person name="LaButti K."/>
            <person name="Andreopoulos B."/>
            <person name="Lipzen A."/>
            <person name="Chen C."/>
            <person name="Yan M."/>
            <person name="Daum C."/>
            <person name="Ng V."/>
            <person name="Clum A."/>
            <person name="Steindorff A."/>
            <person name="Ohm R.A."/>
            <person name="Martin F."/>
            <person name="Silar P."/>
            <person name="Natvig D.O."/>
            <person name="Lalanne C."/>
            <person name="Gautier V."/>
            <person name="Ament-Velasquez S.L."/>
            <person name="Kruys A."/>
            <person name="Hutchinson M.I."/>
            <person name="Powell A.J."/>
            <person name="Barry K."/>
            <person name="Miller A.N."/>
            <person name="Grigoriev I.V."/>
            <person name="Debuchy R."/>
            <person name="Gladieux P."/>
            <person name="Hiltunen Thoren M."/>
            <person name="Johannesson H."/>
        </authorList>
    </citation>
    <scope>NUCLEOTIDE SEQUENCE</scope>
    <source>
        <strain evidence="5">CBS 990.96</strain>
    </source>
</reference>
<comment type="caution">
    <text evidence="5">The sequence shown here is derived from an EMBL/GenBank/DDBJ whole genome shotgun (WGS) entry which is preliminary data.</text>
</comment>
<feature type="domain" description="HTH TFE/IIEalpha-type" evidence="4">
    <location>
        <begin position="8"/>
        <end position="99"/>
    </location>
</feature>
<organism evidence="5 6">
    <name type="scientific">Podospora fimiseda</name>
    <dbReference type="NCBI Taxonomy" id="252190"/>
    <lineage>
        <taxon>Eukaryota</taxon>
        <taxon>Fungi</taxon>
        <taxon>Dikarya</taxon>
        <taxon>Ascomycota</taxon>
        <taxon>Pezizomycotina</taxon>
        <taxon>Sordariomycetes</taxon>
        <taxon>Sordariomycetidae</taxon>
        <taxon>Sordariales</taxon>
        <taxon>Podosporaceae</taxon>
        <taxon>Podospora</taxon>
    </lineage>
</organism>
<dbReference type="PROSITE" id="PS51344">
    <property type="entry name" value="HTH_TFE_IIE"/>
    <property type="match status" value="1"/>
</dbReference>
<dbReference type="GO" id="GO:0005673">
    <property type="term" value="C:transcription factor TFIIE complex"/>
    <property type="evidence" value="ECO:0007669"/>
    <property type="project" value="TreeGrafter"/>
</dbReference>
<evidence type="ECO:0000256" key="2">
    <source>
        <dbReference type="ARBA" id="ARBA00023163"/>
    </source>
</evidence>
<sequence>METAQALSQTLVRSVVRAFYTTNEILVVEALVTHSALRDDDLAYLMKMNLKDLHRLCAGLRDARFLVVFTRPEMQEGKTRPINRTYYYIDYQQTIDAIKWRIHKIDKDMQGIAQPQDESKEYFCPHCKAQWTQLEVLDSVGPGGFTCQRCSHLLERSKEEQAPGHQQLSRMNNQFKFMTDLLQKIDRSSVPECSFDKAIAVARPIVREATHEALASVPVDTTLNKPSAVKGLANTGPKTMQVFISDGNDEAEHIENRKRKERLAKENALPSWITDSSVQAAAGGAVATQSFEMKDAEEEEYVPVKRVKLDLGVKTEPGIKAEDDEDDDIEFEDVV</sequence>
<dbReference type="PANTHER" id="PTHR13097">
    <property type="entry name" value="TRANSCRIPTION INITIATION FACTOR IIE, ALPHA SUBUNIT"/>
    <property type="match status" value="1"/>
</dbReference>
<evidence type="ECO:0000256" key="3">
    <source>
        <dbReference type="SAM" id="MobiDB-lite"/>
    </source>
</evidence>
<dbReference type="SMART" id="SM00531">
    <property type="entry name" value="TFIIE"/>
    <property type="match status" value="1"/>
</dbReference>
<feature type="compositionally biased region" description="Acidic residues" evidence="3">
    <location>
        <begin position="322"/>
        <end position="335"/>
    </location>
</feature>
<dbReference type="GO" id="GO:0006367">
    <property type="term" value="P:transcription initiation at RNA polymerase II promoter"/>
    <property type="evidence" value="ECO:0007669"/>
    <property type="project" value="InterPro"/>
</dbReference>
<dbReference type="EMBL" id="MU865344">
    <property type="protein sequence ID" value="KAK4226668.1"/>
    <property type="molecule type" value="Genomic_DNA"/>
</dbReference>
<evidence type="ECO:0000259" key="4">
    <source>
        <dbReference type="PROSITE" id="PS51344"/>
    </source>
</evidence>
<gene>
    <name evidence="5" type="ORF">QBC38DRAFT_220528</name>
</gene>
<dbReference type="InterPro" id="IPR039997">
    <property type="entry name" value="TFE"/>
</dbReference>
<keyword evidence="6" id="KW-1185">Reference proteome</keyword>
<protein>
    <recommendedName>
        <fullName evidence="4">HTH TFE/IIEalpha-type domain-containing protein</fullName>
    </recommendedName>
</protein>
<dbReference type="InterPro" id="IPR024550">
    <property type="entry name" value="TFIIEa/SarR/Rpc3_HTH_dom"/>
</dbReference>
<keyword evidence="1" id="KW-0805">Transcription regulation</keyword>
<dbReference type="AlphaFoldDB" id="A0AAN7GXX0"/>
<keyword evidence="2" id="KW-0804">Transcription</keyword>
<reference evidence="5" key="2">
    <citation type="submission" date="2023-05" db="EMBL/GenBank/DDBJ databases">
        <authorList>
            <consortium name="Lawrence Berkeley National Laboratory"/>
            <person name="Steindorff A."/>
            <person name="Hensen N."/>
            <person name="Bonometti L."/>
            <person name="Westerberg I."/>
            <person name="Brannstrom I.O."/>
            <person name="Guillou S."/>
            <person name="Cros-Aarteil S."/>
            <person name="Calhoun S."/>
            <person name="Haridas S."/>
            <person name="Kuo A."/>
            <person name="Mondo S."/>
            <person name="Pangilinan J."/>
            <person name="Riley R."/>
            <person name="Labutti K."/>
            <person name="Andreopoulos B."/>
            <person name="Lipzen A."/>
            <person name="Chen C."/>
            <person name="Yanf M."/>
            <person name="Daum C."/>
            <person name="Ng V."/>
            <person name="Clum A."/>
            <person name="Ohm R."/>
            <person name="Martin F."/>
            <person name="Silar P."/>
            <person name="Natvig D."/>
            <person name="Lalanne C."/>
            <person name="Gautier V."/>
            <person name="Ament-Velasquez S.L."/>
            <person name="Kruys A."/>
            <person name="Hutchinson M.I."/>
            <person name="Powell A.J."/>
            <person name="Barry K."/>
            <person name="Miller A.N."/>
            <person name="Grigoriev I.V."/>
            <person name="Debuchy R."/>
            <person name="Gladieux P."/>
            <person name="Thoren M.H."/>
            <person name="Johannesson H."/>
        </authorList>
    </citation>
    <scope>NUCLEOTIDE SEQUENCE</scope>
    <source>
        <strain evidence="5">CBS 990.96</strain>
    </source>
</reference>
<accession>A0AAN7GXX0</accession>
<evidence type="ECO:0000256" key="1">
    <source>
        <dbReference type="ARBA" id="ARBA00023015"/>
    </source>
</evidence>
<evidence type="ECO:0000313" key="6">
    <source>
        <dbReference type="Proteomes" id="UP001301958"/>
    </source>
</evidence>
<dbReference type="Proteomes" id="UP001301958">
    <property type="component" value="Unassembled WGS sequence"/>
</dbReference>
<dbReference type="InterPro" id="IPR002853">
    <property type="entry name" value="TFIIE_asu"/>
</dbReference>
<dbReference type="PANTHER" id="PTHR13097:SF7">
    <property type="entry name" value="GENERAL TRANSCRIPTION FACTOR IIE SUBUNIT 1"/>
    <property type="match status" value="1"/>
</dbReference>
<feature type="region of interest" description="Disordered" evidence="3">
    <location>
        <begin position="315"/>
        <end position="335"/>
    </location>
</feature>